<protein>
    <recommendedName>
        <fullName evidence="3">Regulatory protein RecX</fullName>
    </recommendedName>
</protein>
<gene>
    <name evidence="6" type="ORF">YC6258_02529</name>
</gene>
<dbReference type="KEGG" id="gsn:YC6258_02529"/>
<keyword evidence="7" id="KW-1185">Reference proteome</keyword>
<dbReference type="AlphaFoldDB" id="A0A0C5VIR5"/>
<dbReference type="GO" id="GO:0005737">
    <property type="term" value="C:cytoplasm"/>
    <property type="evidence" value="ECO:0007669"/>
    <property type="project" value="UniProtKB-SubCell"/>
</dbReference>
<name>A0A0C5VIR5_9GAMM</name>
<dbReference type="Gene3D" id="1.10.10.10">
    <property type="entry name" value="Winged helix-like DNA-binding domain superfamily/Winged helix DNA-binding domain"/>
    <property type="match status" value="1"/>
</dbReference>
<dbReference type="Proteomes" id="UP000032266">
    <property type="component" value="Chromosome"/>
</dbReference>
<organism evidence="6 7">
    <name type="scientific">Gynuella sunshinyii YC6258</name>
    <dbReference type="NCBI Taxonomy" id="1445510"/>
    <lineage>
        <taxon>Bacteria</taxon>
        <taxon>Pseudomonadati</taxon>
        <taxon>Pseudomonadota</taxon>
        <taxon>Gammaproteobacteria</taxon>
        <taxon>Oceanospirillales</taxon>
        <taxon>Saccharospirillaceae</taxon>
        <taxon>Gynuella</taxon>
    </lineage>
</organism>
<evidence type="ECO:0000256" key="3">
    <source>
        <dbReference type="ARBA" id="ARBA00018111"/>
    </source>
</evidence>
<sequence length="75" mass="8333">MIARELAGKGVSEQLVREALAQPEFEWGRMASSVAQKKWLTIAGDEQGKIKITRFLNSRGFNFDHIDSALAELGI</sequence>
<dbReference type="HOGENOM" id="CLU_2665967_0_0_6"/>
<feature type="domain" description="RecX third three-helical" evidence="5">
    <location>
        <begin position="31"/>
        <end position="70"/>
    </location>
</feature>
<dbReference type="Pfam" id="PF21981">
    <property type="entry name" value="RecX_HTH3"/>
    <property type="match status" value="1"/>
</dbReference>
<evidence type="ECO:0000256" key="1">
    <source>
        <dbReference type="ARBA" id="ARBA00004496"/>
    </source>
</evidence>
<dbReference type="EMBL" id="CP007142">
    <property type="protein sequence ID" value="AJQ94567.1"/>
    <property type="molecule type" value="Genomic_DNA"/>
</dbReference>
<accession>A0A0C5VIR5</accession>
<dbReference type="InterPro" id="IPR053925">
    <property type="entry name" value="RecX_HTH_3rd"/>
</dbReference>
<dbReference type="PATRIC" id="fig|1445510.3.peg.2485"/>
<keyword evidence="4" id="KW-0963">Cytoplasm</keyword>
<proteinExistence type="inferred from homology"/>
<dbReference type="InterPro" id="IPR036388">
    <property type="entry name" value="WH-like_DNA-bd_sf"/>
</dbReference>
<evidence type="ECO:0000259" key="5">
    <source>
        <dbReference type="Pfam" id="PF21981"/>
    </source>
</evidence>
<evidence type="ECO:0000313" key="6">
    <source>
        <dbReference type="EMBL" id="AJQ94567.1"/>
    </source>
</evidence>
<reference evidence="6 7" key="1">
    <citation type="submission" date="2014-01" db="EMBL/GenBank/DDBJ databases">
        <title>Full genme sequencing of cellulolytic bacterium Gynuella sunshinyii YC6258T gen. nov., sp. nov.</title>
        <authorList>
            <person name="Khan H."/>
            <person name="Chung E.J."/>
            <person name="Chung Y.R."/>
        </authorList>
    </citation>
    <scope>NUCLEOTIDE SEQUENCE [LARGE SCALE GENOMIC DNA]</scope>
    <source>
        <strain evidence="6 7">YC6258</strain>
    </source>
</reference>
<evidence type="ECO:0000256" key="2">
    <source>
        <dbReference type="ARBA" id="ARBA00009695"/>
    </source>
</evidence>
<evidence type="ECO:0000256" key="4">
    <source>
        <dbReference type="ARBA" id="ARBA00022490"/>
    </source>
</evidence>
<comment type="subcellular location">
    <subcellularLocation>
        <location evidence="1">Cytoplasm</location>
    </subcellularLocation>
</comment>
<comment type="similarity">
    <text evidence="2">Belongs to the RecX family.</text>
</comment>
<dbReference type="STRING" id="1445510.YC6258_02529"/>
<evidence type="ECO:0000313" key="7">
    <source>
        <dbReference type="Proteomes" id="UP000032266"/>
    </source>
</evidence>